<dbReference type="Proteomes" id="UP000712600">
    <property type="component" value="Unassembled WGS sequence"/>
</dbReference>
<evidence type="ECO:0000256" key="1">
    <source>
        <dbReference type="ARBA" id="ARBA00004906"/>
    </source>
</evidence>
<dbReference type="GO" id="GO:0006511">
    <property type="term" value="P:ubiquitin-dependent protein catabolic process"/>
    <property type="evidence" value="ECO:0007669"/>
    <property type="project" value="InterPro"/>
</dbReference>
<evidence type="ECO:0000259" key="3">
    <source>
        <dbReference type="Pfam" id="PF01466"/>
    </source>
</evidence>
<dbReference type="Gene3D" id="3.30.710.10">
    <property type="entry name" value="Potassium Channel Kv1.1, Chain A"/>
    <property type="match status" value="1"/>
</dbReference>
<evidence type="ECO:0000313" key="5">
    <source>
        <dbReference type="Proteomes" id="UP000712600"/>
    </source>
</evidence>
<dbReference type="AlphaFoldDB" id="A0A8S9RHT6"/>
<dbReference type="EMBL" id="QGKX02000095">
    <property type="protein sequence ID" value="KAF3572440.1"/>
    <property type="molecule type" value="Genomic_DNA"/>
</dbReference>
<accession>A0A8S9RHT6</accession>
<comment type="pathway">
    <text evidence="1">Protein modification; protein ubiquitination.</text>
</comment>
<feature type="domain" description="SKP1 component dimerisation" evidence="3">
    <location>
        <begin position="95"/>
        <end position="143"/>
    </location>
</feature>
<dbReference type="InterPro" id="IPR016072">
    <property type="entry name" value="Skp1_comp_dimer"/>
</dbReference>
<evidence type="ECO:0000256" key="2">
    <source>
        <dbReference type="SAM" id="MobiDB-lite"/>
    </source>
</evidence>
<reference evidence="4" key="1">
    <citation type="submission" date="2019-12" db="EMBL/GenBank/DDBJ databases">
        <title>Genome sequencing and annotation of Brassica cretica.</title>
        <authorList>
            <person name="Studholme D.J."/>
            <person name="Sarris P."/>
        </authorList>
    </citation>
    <scope>NUCLEOTIDE SEQUENCE</scope>
    <source>
        <strain evidence="4">PFS-109/04</strain>
        <tissue evidence="4">Leaf</tissue>
    </source>
</reference>
<dbReference type="Pfam" id="PF01466">
    <property type="entry name" value="Skp1"/>
    <property type="match status" value="1"/>
</dbReference>
<dbReference type="InterPro" id="IPR011333">
    <property type="entry name" value="SKP1/BTB/POZ_sf"/>
</dbReference>
<name>A0A8S9RHT6_BRACR</name>
<dbReference type="InterPro" id="IPR036296">
    <property type="entry name" value="SKP1-like_dim_sf"/>
</dbReference>
<dbReference type="SUPFAM" id="SSF81382">
    <property type="entry name" value="Skp1 dimerisation domain-like"/>
    <property type="match status" value="1"/>
</dbReference>
<evidence type="ECO:0000313" key="4">
    <source>
        <dbReference type="EMBL" id="KAF3572440.1"/>
    </source>
</evidence>
<feature type="region of interest" description="Disordered" evidence="2">
    <location>
        <begin position="51"/>
        <end position="77"/>
    </location>
</feature>
<protein>
    <recommendedName>
        <fullName evidence="3">SKP1 component dimerisation domain-containing protein</fullName>
    </recommendedName>
</protein>
<proteinExistence type="predicted"/>
<comment type="caution">
    <text evidence="4">The sequence shown here is derived from an EMBL/GenBank/DDBJ whole genome shotgun (WGS) entry which is preliminary data.</text>
</comment>
<feature type="compositionally biased region" description="Polar residues" evidence="2">
    <location>
        <begin position="62"/>
        <end position="77"/>
    </location>
</feature>
<organism evidence="4 5">
    <name type="scientific">Brassica cretica</name>
    <name type="common">Mustard</name>
    <dbReference type="NCBI Taxonomy" id="69181"/>
    <lineage>
        <taxon>Eukaryota</taxon>
        <taxon>Viridiplantae</taxon>
        <taxon>Streptophyta</taxon>
        <taxon>Embryophyta</taxon>
        <taxon>Tracheophyta</taxon>
        <taxon>Spermatophyta</taxon>
        <taxon>Magnoliopsida</taxon>
        <taxon>eudicotyledons</taxon>
        <taxon>Gunneridae</taxon>
        <taxon>Pentapetalae</taxon>
        <taxon>rosids</taxon>
        <taxon>malvids</taxon>
        <taxon>Brassicales</taxon>
        <taxon>Brassicaceae</taxon>
        <taxon>Brassiceae</taxon>
        <taxon>Brassica</taxon>
    </lineage>
</organism>
<gene>
    <name evidence="4" type="ORF">F2Q69_00062201</name>
</gene>
<sequence>MSWTKITNELDKGKGHVFSYTEDMVALHKQAWPFFGRASLRESKWKQNAEEEASFLEEESHNQQLPRLSSVSFSTTQPDKKEILPSIFHREQNIKGLFHLTCQKVADKMAACKDHKEIRATLGIVSDYTAEEEAEVLKENQWAYD</sequence>